<dbReference type="EMBL" id="JAVHNQ010000009">
    <property type="protein sequence ID" value="KAK6338634.1"/>
    <property type="molecule type" value="Genomic_DNA"/>
</dbReference>
<sequence>MPCYPQYPSAGSSGSHRTPASRAIYTSSTEPFTVTIVADFHSEDGFTPLTRHYSATSSTIFASIAARFESSSTVQDALRPYETIVYRAFQVRGHPQDIQLGMTIAENGILLRRRVQGGEHTDADVGVVVRACAGGFDHRGRFVRRGD</sequence>
<dbReference type="AlphaFoldDB" id="A0AAV9UBG7"/>
<dbReference type="Proteomes" id="UP001375240">
    <property type="component" value="Unassembled WGS sequence"/>
</dbReference>
<keyword evidence="3" id="KW-1185">Reference proteome</keyword>
<gene>
    <name evidence="2" type="ORF">TWF696_009445</name>
</gene>
<accession>A0AAV9UBG7</accession>
<protein>
    <submittedName>
        <fullName evidence="2">Uncharacterized protein</fullName>
    </submittedName>
</protein>
<name>A0AAV9UBG7_9PEZI</name>
<organism evidence="2 3">
    <name type="scientific">Orbilia brochopaga</name>
    <dbReference type="NCBI Taxonomy" id="3140254"/>
    <lineage>
        <taxon>Eukaryota</taxon>
        <taxon>Fungi</taxon>
        <taxon>Dikarya</taxon>
        <taxon>Ascomycota</taxon>
        <taxon>Pezizomycotina</taxon>
        <taxon>Orbiliomycetes</taxon>
        <taxon>Orbiliales</taxon>
        <taxon>Orbiliaceae</taxon>
        <taxon>Orbilia</taxon>
    </lineage>
</organism>
<evidence type="ECO:0000313" key="3">
    <source>
        <dbReference type="Proteomes" id="UP001375240"/>
    </source>
</evidence>
<reference evidence="2 3" key="1">
    <citation type="submission" date="2019-10" db="EMBL/GenBank/DDBJ databases">
        <authorList>
            <person name="Palmer J.M."/>
        </authorList>
    </citation>
    <scope>NUCLEOTIDE SEQUENCE [LARGE SCALE GENOMIC DNA]</scope>
    <source>
        <strain evidence="2 3">TWF696</strain>
    </source>
</reference>
<proteinExistence type="predicted"/>
<evidence type="ECO:0000256" key="1">
    <source>
        <dbReference type="SAM" id="MobiDB-lite"/>
    </source>
</evidence>
<evidence type="ECO:0000313" key="2">
    <source>
        <dbReference type="EMBL" id="KAK6338634.1"/>
    </source>
</evidence>
<feature type="region of interest" description="Disordered" evidence="1">
    <location>
        <begin position="1"/>
        <end position="20"/>
    </location>
</feature>
<feature type="compositionally biased region" description="Polar residues" evidence="1">
    <location>
        <begin position="9"/>
        <end position="20"/>
    </location>
</feature>
<comment type="caution">
    <text evidence="2">The sequence shown here is derived from an EMBL/GenBank/DDBJ whole genome shotgun (WGS) entry which is preliminary data.</text>
</comment>